<name>A0ABW0F876_9HYPH</name>
<evidence type="ECO:0000256" key="1">
    <source>
        <dbReference type="SAM" id="MobiDB-lite"/>
    </source>
</evidence>
<organism evidence="2 3">
    <name type="scientific">Bosea minatitlanensis</name>
    <dbReference type="NCBI Taxonomy" id="128782"/>
    <lineage>
        <taxon>Bacteria</taxon>
        <taxon>Pseudomonadati</taxon>
        <taxon>Pseudomonadota</taxon>
        <taxon>Alphaproteobacteria</taxon>
        <taxon>Hyphomicrobiales</taxon>
        <taxon>Boseaceae</taxon>
        <taxon>Bosea</taxon>
    </lineage>
</organism>
<dbReference type="EMBL" id="JBHSLI010000008">
    <property type="protein sequence ID" value="MFC5295128.1"/>
    <property type="molecule type" value="Genomic_DNA"/>
</dbReference>
<accession>A0ABW0F876</accession>
<sequence>MKTFLRHGRGPERRREMEIHLAEKPALRDVVGTRLPPSGQEPRPGGESRQADQATEK</sequence>
<gene>
    <name evidence="2" type="ORF">ACFPK2_19225</name>
</gene>
<feature type="compositionally biased region" description="Basic and acidic residues" evidence="1">
    <location>
        <begin position="9"/>
        <end position="27"/>
    </location>
</feature>
<dbReference type="Proteomes" id="UP001595976">
    <property type="component" value="Unassembled WGS sequence"/>
</dbReference>
<proteinExistence type="predicted"/>
<reference evidence="3" key="1">
    <citation type="journal article" date="2019" name="Int. J. Syst. Evol. Microbiol.">
        <title>The Global Catalogue of Microorganisms (GCM) 10K type strain sequencing project: providing services to taxonomists for standard genome sequencing and annotation.</title>
        <authorList>
            <consortium name="The Broad Institute Genomics Platform"/>
            <consortium name="The Broad Institute Genome Sequencing Center for Infectious Disease"/>
            <person name="Wu L."/>
            <person name="Ma J."/>
        </authorList>
    </citation>
    <scope>NUCLEOTIDE SEQUENCE [LARGE SCALE GENOMIC DNA]</scope>
    <source>
        <strain evidence="3">CGMCC 1.15643</strain>
    </source>
</reference>
<evidence type="ECO:0000313" key="2">
    <source>
        <dbReference type="EMBL" id="MFC5295128.1"/>
    </source>
</evidence>
<feature type="compositionally biased region" description="Basic and acidic residues" evidence="1">
    <location>
        <begin position="44"/>
        <end position="57"/>
    </location>
</feature>
<keyword evidence="3" id="KW-1185">Reference proteome</keyword>
<feature type="region of interest" description="Disordered" evidence="1">
    <location>
        <begin position="1"/>
        <end position="57"/>
    </location>
</feature>
<evidence type="ECO:0000313" key="3">
    <source>
        <dbReference type="Proteomes" id="UP001595976"/>
    </source>
</evidence>
<protein>
    <submittedName>
        <fullName evidence="2">Uncharacterized protein</fullName>
    </submittedName>
</protein>
<dbReference type="RefSeq" id="WP_260349106.1">
    <property type="nucleotide sequence ID" value="NZ_JAOAOS010000008.1"/>
</dbReference>
<comment type="caution">
    <text evidence="2">The sequence shown here is derived from an EMBL/GenBank/DDBJ whole genome shotgun (WGS) entry which is preliminary data.</text>
</comment>